<gene>
    <name evidence="5" type="ORF">CDEB00056_LOCUS13122</name>
</gene>
<keyword evidence="2" id="KW-0677">Repeat</keyword>
<dbReference type="Pfam" id="PF00400">
    <property type="entry name" value="WD40"/>
    <property type="match status" value="1"/>
</dbReference>
<dbReference type="PANTHER" id="PTHR44675">
    <property type="entry name" value="PAK1 INTERACTING PROTEIN 1"/>
    <property type="match status" value="1"/>
</dbReference>
<feature type="region of interest" description="Disordered" evidence="4">
    <location>
        <begin position="428"/>
        <end position="460"/>
    </location>
</feature>
<dbReference type="Gene3D" id="2.130.10.10">
    <property type="entry name" value="YVTN repeat-like/Quinoprotein amine dehydrogenase"/>
    <property type="match status" value="1"/>
</dbReference>
<feature type="region of interest" description="Disordered" evidence="4">
    <location>
        <begin position="119"/>
        <end position="148"/>
    </location>
</feature>
<evidence type="ECO:0000256" key="3">
    <source>
        <dbReference type="PROSITE-ProRule" id="PRU00221"/>
    </source>
</evidence>
<evidence type="ECO:0000256" key="4">
    <source>
        <dbReference type="SAM" id="MobiDB-lite"/>
    </source>
</evidence>
<feature type="compositionally biased region" description="Acidic residues" evidence="4">
    <location>
        <begin position="444"/>
        <end position="460"/>
    </location>
</feature>
<feature type="region of interest" description="Disordered" evidence="4">
    <location>
        <begin position="489"/>
        <end position="578"/>
    </location>
</feature>
<sequence>MFIVSCGVNLEKHTTIFQLSIPNRLIIQRNQIMSRSRLPTRLAITAGTYDGVLAGWDTVAYKRDDEKDDEKDDEDKNENTDLLAMLNKTAPQDENAYLKMNFAMAVHDGSVRTISMSSAHRHDHGNNHKNSKEEKTNSDHVSKKSKSKSNTFIIPGTLLSAGFDDNIAIFSLTKHTQNGDLKTPSNMGTPTCSGFAPPSDPAPSHALMGLSTGKIIIYTRKDMTVQHILSGHDDKGVTCLAVHPSGKMALSGGRDGKICLWDLMRGRLAFVSKIKNPKKGRKATVNDIVWSKDGARFAYCTHEGNITAREMESGQDLLDITMPLIGRANQVCFVGGDDGLFLAAACNDGGLPVFAVGSIDDEDEDAGTRRAIMAIEPLEGVATAGDERFKCIQSVEGGSSFLVVTANSGGIISLIDLEGAAQMMLSEEDEVGDGSDDGNKEGSSDEEDSIASDSDEEEDTAAEILESVRIGTGARITCISVWSSNEAVDGDAELEADSDEEIPEEEEAATEKEIEEDVFHTKKRKAKDIDVPENKKQEENEIELDPEALEKARALVSQAKKRQKKKKDKKKKKEKKNQ</sequence>
<feature type="compositionally biased region" description="Basic and acidic residues" evidence="4">
    <location>
        <begin position="527"/>
        <end position="539"/>
    </location>
</feature>
<dbReference type="PROSITE" id="PS50082">
    <property type="entry name" value="WD_REPEATS_2"/>
    <property type="match status" value="1"/>
</dbReference>
<feature type="compositionally biased region" description="Acidic residues" evidence="4">
    <location>
        <begin position="489"/>
        <end position="508"/>
    </location>
</feature>
<evidence type="ECO:0000256" key="1">
    <source>
        <dbReference type="ARBA" id="ARBA00022574"/>
    </source>
</evidence>
<feature type="repeat" description="WD" evidence="3">
    <location>
        <begin position="237"/>
        <end position="271"/>
    </location>
</feature>
<dbReference type="InterPro" id="IPR036322">
    <property type="entry name" value="WD40_repeat_dom_sf"/>
</dbReference>
<dbReference type="InterPro" id="IPR001680">
    <property type="entry name" value="WD40_rpt"/>
</dbReference>
<evidence type="ECO:0000256" key="2">
    <source>
        <dbReference type="ARBA" id="ARBA00022737"/>
    </source>
</evidence>
<dbReference type="InterPro" id="IPR051959">
    <property type="entry name" value="PAK1-Kinase_Regulator"/>
</dbReference>
<keyword evidence="1 3" id="KW-0853">WD repeat</keyword>
<evidence type="ECO:0008006" key="6">
    <source>
        <dbReference type="Google" id="ProtNLM"/>
    </source>
</evidence>
<dbReference type="InterPro" id="IPR019775">
    <property type="entry name" value="WD40_repeat_CS"/>
</dbReference>
<dbReference type="InterPro" id="IPR015943">
    <property type="entry name" value="WD40/YVTN_repeat-like_dom_sf"/>
</dbReference>
<feature type="compositionally biased region" description="Basic residues" evidence="4">
    <location>
        <begin position="559"/>
        <end position="578"/>
    </location>
</feature>
<dbReference type="SMART" id="SM00320">
    <property type="entry name" value="WD40"/>
    <property type="match status" value="3"/>
</dbReference>
<dbReference type="AlphaFoldDB" id="A0A7S3Q7R6"/>
<name>A0A7S3Q7R6_9STRA</name>
<feature type="compositionally biased region" description="Basic and acidic residues" evidence="4">
    <location>
        <begin position="509"/>
        <end position="520"/>
    </location>
</feature>
<reference evidence="5" key="1">
    <citation type="submission" date="2021-01" db="EMBL/GenBank/DDBJ databases">
        <authorList>
            <person name="Corre E."/>
            <person name="Pelletier E."/>
            <person name="Niang G."/>
            <person name="Scheremetjew M."/>
            <person name="Finn R."/>
            <person name="Kale V."/>
            <person name="Holt S."/>
            <person name="Cochrane G."/>
            <person name="Meng A."/>
            <person name="Brown T."/>
            <person name="Cohen L."/>
        </authorList>
    </citation>
    <scope>NUCLEOTIDE SEQUENCE</scope>
    <source>
        <strain evidence="5">MM31A-1</strain>
    </source>
</reference>
<accession>A0A7S3Q7R6</accession>
<dbReference type="PROSITE" id="PS00678">
    <property type="entry name" value="WD_REPEATS_1"/>
    <property type="match status" value="1"/>
</dbReference>
<dbReference type="EMBL" id="HBIO01017068">
    <property type="protein sequence ID" value="CAE0468269.1"/>
    <property type="molecule type" value="Transcribed_RNA"/>
</dbReference>
<feature type="compositionally biased region" description="Basic and acidic residues" evidence="4">
    <location>
        <begin position="124"/>
        <end position="142"/>
    </location>
</feature>
<protein>
    <recommendedName>
        <fullName evidence="6">Anaphase-promoting complex subunit 4 WD40 domain-containing protein</fullName>
    </recommendedName>
</protein>
<dbReference type="SUPFAM" id="SSF50978">
    <property type="entry name" value="WD40 repeat-like"/>
    <property type="match status" value="1"/>
</dbReference>
<dbReference type="PANTHER" id="PTHR44675:SF1">
    <property type="entry name" value="P21-ACTIVATED PROTEIN KINASE-INTERACTING PROTEIN 1"/>
    <property type="match status" value="1"/>
</dbReference>
<organism evidence="5">
    <name type="scientific">Chaetoceros debilis</name>
    <dbReference type="NCBI Taxonomy" id="122233"/>
    <lineage>
        <taxon>Eukaryota</taxon>
        <taxon>Sar</taxon>
        <taxon>Stramenopiles</taxon>
        <taxon>Ochrophyta</taxon>
        <taxon>Bacillariophyta</taxon>
        <taxon>Coscinodiscophyceae</taxon>
        <taxon>Chaetocerotophycidae</taxon>
        <taxon>Chaetocerotales</taxon>
        <taxon>Chaetocerotaceae</taxon>
        <taxon>Chaetoceros</taxon>
    </lineage>
</organism>
<evidence type="ECO:0000313" key="5">
    <source>
        <dbReference type="EMBL" id="CAE0468269.1"/>
    </source>
</evidence>
<dbReference type="PROSITE" id="PS50294">
    <property type="entry name" value="WD_REPEATS_REGION"/>
    <property type="match status" value="1"/>
</dbReference>
<proteinExistence type="predicted"/>